<dbReference type="KEGG" id="hdi:HDIA_2452"/>
<keyword evidence="8" id="KW-1185">Reference proteome</keyword>
<gene>
    <name evidence="7" type="ORF">HDIA_2452</name>
</gene>
<organism evidence="7 8">
    <name type="scientific">Hartmannibacter diazotrophicus</name>
    <dbReference type="NCBI Taxonomy" id="1482074"/>
    <lineage>
        <taxon>Bacteria</taxon>
        <taxon>Pseudomonadati</taxon>
        <taxon>Pseudomonadota</taxon>
        <taxon>Alphaproteobacteria</taxon>
        <taxon>Hyphomicrobiales</taxon>
        <taxon>Pleomorphomonadaceae</taxon>
        <taxon>Hartmannibacter</taxon>
    </lineage>
</organism>
<evidence type="ECO:0000256" key="3">
    <source>
        <dbReference type="ARBA" id="ARBA00018111"/>
    </source>
</evidence>
<name>A0A2C9D6X0_9HYPH</name>
<evidence type="ECO:0000313" key="8">
    <source>
        <dbReference type="Proteomes" id="UP000223606"/>
    </source>
</evidence>
<dbReference type="InterPro" id="IPR036388">
    <property type="entry name" value="WH-like_DNA-bd_sf"/>
</dbReference>
<evidence type="ECO:0000256" key="1">
    <source>
        <dbReference type="ARBA" id="ARBA00004496"/>
    </source>
</evidence>
<dbReference type="Gene3D" id="1.10.10.10">
    <property type="entry name" value="Winged helix-like DNA-binding domain superfamily/Winged helix DNA-binding domain"/>
    <property type="match status" value="1"/>
</dbReference>
<accession>A0A2C9D6X0</accession>
<comment type="subcellular location">
    <subcellularLocation>
        <location evidence="1">Cytoplasm</location>
    </subcellularLocation>
</comment>
<sequence length="231" mass="26289">MFDAPEQIAPLVGREKLIRMAMRHLDRYAASEAELRRVLTRCIDRHHRRQQPAGDDALGLSERLDAARDEALRLIDGVIDSCKRSGLIDDQRYCETRIVSSRRRGWSRHRIAGDLARRGLDRELVSTELRQADENSDDDAELMAAIRLVERRRLVRLEDRQSHDDAVDDSTAWEDDGPVETSRVSDRRRKQLGVLIRAGFSMGIAMKALEIVQERLESESGASESLLDAFG</sequence>
<dbReference type="Proteomes" id="UP000223606">
    <property type="component" value="Chromosome 1"/>
</dbReference>
<dbReference type="GO" id="GO:0006282">
    <property type="term" value="P:regulation of DNA repair"/>
    <property type="evidence" value="ECO:0007669"/>
    <property type="project" value="InterPro"/>
</dbReference>
<evidence type="ECO:0000259" key="6">
    <source>
        <dbReference type="Pfam" id="PF02631"/>
    </source>
</evidence>
<feature type="compositionally biased region" description="Acidic residues" evidence="5">
    <location>
        <begin position="166"/>
        <end position="178"/>
    </location>
</feature>
<dbReference type="GO" id="GO:0005737">
    <property type="term" value="C:cytoplasm"/>
    <property type="evidence" value="ECO:0007669"/>
    <property type="project" value="UniProtKB-SubCell"/>
</dbReference>
<evidence type="ECO:0000256" key="2">
    <source>
        <dbReference type="ARBA" id="ARBA00009695"/>
    </source>
</evidence>
<dbReference type="OrthoDB" id="5507982at2"/>
<evidence type="ECO:0000256" key="5">
    <source>
        <dbReference type="SAM" id="MobiDB-lite"/>
    </source>
</evidence>
<dbReference type="InterPro" id="IPR053924">
    <property type="entry name" value="RecX_HTH_2nd"/>
</dbReference>
<dbReference type="PANTHER" id="PTHR33602:SF1">
    <property type="entry name" value="REGULATORY PROTEIN RECX FAMILY PROTEIN"/>
    <property type="match status" value="1"/>
</dbReference>
<dbReference type="Pfam" id="PF02631">
    <property type="entry name" value="RecX_HTH2"/>
    <property type="match status" value="1"/>
</dbReference>
<feature type="domain" description="RecX second three-helical" evidence="6">
    <location>
        <begin position="89"/>
        <end position="126"/>
    </location>
</feature>
<keyword evidence="4" id="KW-0963">Cytoplasm</keyword>
<dbReference type="PANTHER" id="PTHR33602">
    <property type="entry name" value="REGULATORY PROTEIN RECX FAMILY PROTEIN"/>
    <property type="match status" value="1"/>
</dbReference>
<dbReference type="InterPro" id="IPR003783">
    <property type="entry name" value="Regulatory_RecX"/>
</dbReference>
<feature type="region of interest" description="Disordered" evidence="5">
    <location>
        <begin position="165"/>
        <end position="185"/>
    </location>
</feature>
<dbReference type="EMBL" id="LT960614">
    <property type="protein sequence ID" value="SON55993.1"/>
    <property type="molecule type" value="Genomic_DNA"/>
</dbReference>
<comment type="similarity">
    <text evidence="2">Belongs to the RecX family.</text>
</comment>
<reference evidence="8" key="1">
    <citation type="submission" date="2017-09" db="EMBL/GenBank/DDBJ databases">
        <title>Genome sequence of Nannocystis excedens DSM 71.</title>
        <authorList>
            <person name="Blom J."/>
        </authorList>
    </citation>
    <scope>NUCLEOTIDE SEQUENCE [LARGE SCALE GENOMIC DNA]</scope>
    <source>
        <strain evidence="8">type strain: E19</strain>
    </source>
</reference>
<evidence type="ECO:0000313" key="7">
    <source>
        <dbReference type="EMBL" id="SON55993.1"/>
    </source>
</evidence>
<dbReference type="AlphaFoldDB" id="A0A2C9D6X0"/>
<protein>
    <recommendedName>
        <fullName evidence="3">Regulatory protein RecX</fullName>
    </recommendedName>
</protein>
<proteinExistence type="inferred from homology"/>
<dbReference type="RefSeq" id="WP_099556427.1">
    <property type="nucleotide sequence ID" value="NZ_LT960614.1"/>
</dbReference>
<evidence type="ECO:0000256" key="4">
    <source>
        <dbReference type="ARBA" id="ARBA00022490"/>
    </source>
</evidence>